<evidence type="ECO:0000259" key="1">
    <source>
        <dbReference type="Pfam" id="PF00626"/>
    </source>
</evidence>
<dbReference type="Pfam" id="PF00626">
    <property type="entry name" value="Gelsolin"/>
    <property type="match status" value="1"/>
</dbReference>
<comment type="caution">
    <text evidence="2">The sequence shown here is derived from an EMBL/GenBank/DDBJ whole genome shotgun (WGS) entry which is preliminary data.</text>
</comment>
<keyword evidence="3" id="KW-1185">Reference proteome</keyword>
<dbReference type="OrthoDB" id="1692236at2759"/>
<gene>
    <name evidence="2" type="ORF">GUJ93_ZPchr0006g45688</name>
</gene>
<organism evidence="2 3">
    <name type="scientific">Zizania palustris</name>
    <name type="common">Northern wild rice</name>
    <dbReference type="NCBI Taxonomy" id="103762"/>
    <lineage>
        <taxon>Eukaryota</taxon>
        <taxon>Viridiplantae</taxon>
        <taxon>Streptophyta</taxon>
        <taxon>Embryophyta</taxon>
        <taxon>Tracheophyta</taxon>
        <taxon>Spermatophyta</taxon>
        <taxon>Magnoliopsida</taxon>
        <taxon>Liliopsida</taxon>
        <taxon>Poales</taxon>
        <taxon>Poaceae</taxon>
        <taxon>BOP clade</taxon>
        <taxon>Oryzoideae</taxon>
        <taxon>Oryzeae</taxon>
        <taxon>Zizaniinae</taxon>
        <taxon>Zizania</taxon>
    </lineage>
</organism>
<dbReference type="SMART" id="SM00262">
    <property type="entry name" value="GEL"/>
    <property type="match status" value="1"/>
</dbReference>
<dbReference type="AlphaFoldDB" id="A0A8J5VWN6"/>
<reference evidence="2" key="2">
    <citation type="submission" date="2021-02" db="EMBL/GenBank/DDBJ databases">
        <authorList>
            <person name="Kimball J.A."/>
            <person name="Haas M.W."/>
            <person name="Macchietto M."/>
            <person name="Kono T."/>
            <person name="Duquette J."/>
            <person name="Shao M."/>
        </authorList>
    </citation>
    <scope>NUCLEOTIDE SEQUENCE</scope>
    <source>
        <tissue evidence="2">Fresh leaf tissue</tissue>
    </source>
</reference>
<dbReference type="GO" id="GO:0051015">
    <property type="term" value="F:actin filament binding"/>
    <property type="evidence" value="ECO:0007669"/>
    <property type="project" value="InterPro"/>
</dbReference>
<dbReference type="EMBL" id="JAAALK010000283">
    <property type="protein sequence ID" value="KAG8075061.1"/>
    <property type="molecule type" value="Genomic_DNA"/>
</dbReference>
<evidence type="ECO:0000313" key="2">
    <source>
        <dbReference type="EMBL" id="KAG8075061.1"/>
    </source>
</evidence>
<dbReference type="InterPro" id="IPR007122">
    <property type="entry name" value="Villin/Gelsolin"/>
</dbReference>
<dbReference type="PANTHER" id="PTHR11977">
    <property type="entry name" value="VILLIN"/>
    <property type="match status" value="1"/>
</dbReference>
<accession>A0A8J5VWN6</accession>
<evidence type="ECO:0000313" key="3">
    <source>
        <dbReference type="Proteomes" id="UP000729402"/>
    </source>
</evidence>
<dbReference type="Proteomes" id="UP000729402">
    <property type="component" value="Unassembled WGS sequence"/>
</dbReference>
<feature type="domain" description="Gelsolin-like" evidence="1">
    <location>
        <begin position="15"/>
        <end position="68"/>
    </location>
</feature>
<dbReference type="GO" id="GO:0051014">
    <property type="term" value="P:actin filament severing"/>
    <property type="evidence" value="ECO:0007669"/>
    <property type="project" value="TreeGrafter"/>
</dbReference>
<dbReference type="InterPro" id="IPR007123">
    <property type="entry name" value="Gelsolin-like_dom"/>
</dbReference>
<protein>
    <recommendedName>
        <fullName evidence="1">Gelsolin-like domain-containing protein</fullName>
    </recommendedName>
</protein>
<sequence>MTLSGLEIWRIEKLQSVPVPRESHGRFFTGDSYVILKTTALKNGSFRHNIHYWLGKDTTQDEAGTAAIKTGIRCCSWWPCCSIPLSTRIQSYNSGSQGRDVSRHHWGFRNDFGVYNFGCRFHPLVHGRNPRNSSGIRRNVIPGYIPSSQRHRNRITPYLSQANSTKKIESVGSSASTMTCRPAATMTCRFYKTDVSPVRRYSDFGLITTTLSVSHVKSSIKRVPPISSLAKL</sequence>
<proteinExistence type="predicted"/>
<reference evidence="2" key="1">
    <citation type="journal article" date="2021" name="bioRxiv">
        <title>Whole Genome Assembly and Annotation of Northern Wild Rice, Zizania palustris L., Supports a Whole Genome Duplication in the Zizania Genus.</title>
        <authorList>
            <person name="Haas M."/>
            <person name="Kono T."/>
            <person name="Macchietto M."/>
            <person name="Millas R."/>
            <person name="McGilp L."/>
            <person name="Shao M."/>
            <person name="Duquette J."/>
            <person name="Hirsch C.N."/>
            <person name="Kimball J."/>
        </authorList>
    </citation>
    <scope>NUCLEOTIDE SEQUENCE</scope>
    <source>
        <tissue evidence="2">Fresh leaf tissue</tissue>
    </source>
</reference>
<dbReference type="PANTHER" id="PTHR11977:SF91">
    <property type="entry name" value="VILLIN-3"/>
    <property type="match status" value="1"/>
</dbReference>
<name>A0A8J5VWN6_ZIZPA</name>